<sequence length="154" mass="17738">MNSYQFYKKDGTLYVFKNQPVFISILVILFFIAAGLAYKYGIPLLGLFLIAFGILIIVNFFAKKLVIDPQRRTITGKHSIFVPAKTYSFQDFTGFQILVMRYMGLIRTNVILSIHFNVNGKDEKLTIGQSLTRKGIQKMVNETEDIMRLNENIR</sequence>
<keyword evidence="1" id="KW-1133">Transmembrane helix</keyword>
<name>A0A135W3Z8_9FLAO</name>
<feature type="transmembrane region" description="Helical" evidence="1">
    <location>
        <begin position="21"/>
        <end position="38"/>
    </location>
</feature>
<keyword evidence="1" id="KW-0812">Transmembrane</keyword>
<comment type="caution">
    <text evidence="2">The sequence shown here is derived from an EMBL/GenBank/DDBJ whole genome shotgun (WGS) entry which is preliminary data.</text>
</comment>
<gene>
    <name evidence="2" type="ORF">AU378_19510</name>
</gene>
<dbReference type="OrthoDB" id="6628973at2"/>
<dbReference type="RefSeq" id="WP_062653135.1">
    <property type="nucleotide sequence ID" value="NZ_LPUR01000018.1"/>
</dbReference>
<protein>
    <recommendedName>
        <fullName evidence="4">DUF304 domain-containing protein</fullName>
    </recommendedName>
</protein>
<reference evidence="3" key="1">
    <citation type="submission" date="2015-12" db="EMBL/GenBank/DDBJ databases">
        <title>Genome sequence of a biocontrol rhizobacterium Chryseobacterium kwangjuense strain KJ1R5 isolated from pepper (Capsicum annuum L.).</title>
        <authorList>
            <person name="Jeong J.-J."/>
            <person name="Park H."/>
            <person name="Mannaa M."/>
            <person name="Sang M.K."/>
            <person name="Choi I.-G."/>
            <person name="Kim K.D."/>
        </authorList>
    </citation>
    <scope>NUCLEOTIDE SEQUENCE [LARGE SCALE GENOMIC DNA]</scope>
    <source>
        <strain evidence="3">KJ1R5</strain>
    </source>
</reference>
<organism evidence="2 3">
    <name type="scientific">Chryseobacterium kwangjuense</name>
    <dbReference type="NCBI Taxonomy" id="267125"/>
    <lineage>
        <taxon>Bacteria</taxon>
        <taxon>Pseudomonadati</taxon>
        <taxon>Bacteroidota</taxon>
        <taxon>Flavobacteriia</taxon>
        <taxon>Flavobacteriales</taxon>
        <taxon>Weeksellaceae</taxon>
        <taxon>Chryseobacterium group</taxon>
        <taxon>Chryseobacterium</taxon>
    </lineage>
</organism>
<feature type="transmembrane region" description="Helical" evidence="1">
    <location>
        <begin position="44"/>
        <end position="62"/>
    </location>
</feature>
<evidence type="ECO:0008006" key="4">
    <source>
        <dbReference type="Google" id="ProtNLM"/>
    </source>
</evidence>
<reference evidence="2 3" key="2">
    <citation type="journal article" date="2016" name="Genome Announc.">
        <title>Draft Genome Sequence of a Biocontrol Rhizobacterium, Chryseobacterium kwangjuense Strain KJ1R5, Isolated from Pepper (Capsicum annuum).</title>
        <authorList>
            <person name="Jeong J.J."/>
            <person name="Park H."/>
            <person name="Park B.H."/>
            <person name="Mannaa M."/>
            <person name="Sang M.K."/>
            <person name="Choi I.G."/>
            <person name="Kim K.D."/>
        </authorList>
    </citation>
    <scope>NUCLEOTIDE SEQUENCE [LARGE SCALE GENOMIC DNA]</scope>
    <source>
        <strain evidence="2 3">KJ1R5</strain>
    </source>
</reference>
<evidence type="ECO:0000313" key="2">
    <source>
        <dbReference type="EMBL" id="KXH79559.1"/>
    </source>
</evidence>
<dbReference type="AlphaFoldDB" id="A0A135W3Z8"/>
<dbReference type="Proteomes" id="UP000070513">
    <property type="component" value="Unassembled WGS sequence"/>
</dbReference>
<dbReference type="EMBL" id="LPUR01000018">
    <property type="protein sequence ID" value="KXH79559.1"/>
    <property type="molecule type" value="Genomic_DNA"/>
</dbReference>
<evidence type="ECO:0000313" key="3">
    <source>
        <dbReference type="Proteomes" id="UP000070513"/>
    </source>
</evidence>
<keyword evidence="1" id="KW-0472">Membrane</keyword>
<accession>A0A135W3Z8</accession>
<proteinExistence type="predicted"/>
<evidence type="ECO:0000256" key="1">
    <source>
        <dbReference type="SAM" id="Phobius"/>
    </source>
</evidence>